<dbReference type="AlphaFoldDB" id="A0A482PU61"/>
<dbReference type="OMA" id="RATSSWF"/>
<reference evidence="1" key="1">
    <citation type="submission" date="2019-03" db="EMBL/GenBank/DDBJ databases">
        <title>Complete genome sequence of enteropathogenic Citrobacter rodentium strain DBS100.</title>
        <authorList>
            <person name="Popov G."/>
            <person name="Fiebig A."/>
            <person name="Shideler S."/>
            <person name="Coombes B."/>
            <person name="Savchenko A."/>
        </authorList>
    </citation>
    <scope>NUCLEOTIDE SEQUENCE</scope>
    <source>
        <strain evidence="1">DBS100</strain>
    </source>
</reference>
<dbReference type="EMBL" id="CP038008">
    <property type="protein sequence ID" value="QBY31509.1"/>
    <property type="molecule type" value="Genomic_DNA"/>
</dbReference>
<evidence type="ECO:0000313" key="1">
    <source>
        <dbReference type="EMBL" id="QBY31509.1"/>
    </source>
</evidence>
<protein>
    <submittedName>
        <fullName evidence="1">Uncharacterized protein</fullName>
    </submittedName>
</protein>
<sequence length="106" mass="11788">MKQKENTAIALVEAAVPGRPFKFGLTQVVALHVSGECGEIKARTQYADGENRYLVYYQDARKAAQLKWFGESMLEMIEDVRHPGMPVFAVTELPDDATVSDTRKGV</sequence>
<dbReference type="RefSeq" id="WP_012904637.1">
    <property type="nucleotide sequence ID" value="NZ_CAJTBI010000036.1"/>
</dbReference>
<gene>
    <name evidence="1" type="ORF">E2R62_23610</name>
</gene>
<organism evidence="1">
    <name type="scientific">Citrobacter rodentium</name>
    <dbReference type="NCBI Taxonomy" id="67825"/>
    <lineage>
        <taxon>Bacteria</taxon>
        <taxon>Pseudomonadati</taxon>
        <taxon>Pseudomonadota</taxon>
        <taxon>Gammaproteobacteria</taxon>
        <taxon>Enterobacterales</taxon>
        <taxon>Enterobacteriaceae</taxon>
        <taxon>Citrobacter</taxon>
    </lineage>
</organism>
<name>A0A482PU61_CITRO</name>
<accession>A0A482PU61</accession>
<proteinExistence type="predicted"/>